<dbReference type="NCBIfam" id="TIGR00482">
    <property type="entry name" value="nicotinate (nicotinamide) nucleotide adenylyltransferase"/>
    <property type="match status" value="1"/>
</dbReference>
<keyword evidence="6 11" id="KW-0548">Nucleotidyltransferase</keyword>
<evidence type="ECO:0000256" key="2">
    <source>
        <dbReference type="ARBA" id="ARBA00005019"/>
    </source>
</evidence>
<dbReference type="Proteomes" id="UP000826014">
    <property type="component" value="Chromosome"/>
</dbReference>
<comment type="similarity">
    <text evidence="3 11">Belongs to the NadD family.</text>
</comment>
<keyword evidence="4 11" id="KW-0662">Pyridine nucleotide biosynthesis</keyword>
<accession>A0ABX8V7W8</accession>
<sequence>MGYSLRKQKIGLFGGSFDPFHFGHLNLVINLLEYAHLDQVFICPAKSTAFKTPDASIEHRIHMLQLVIEKVPSFALLDWEIQMQEPYTIDTVERLKKRGEIDLFLLLGEDLLPNLHLWHRIEELLHLVTPLVASRFVASQLIDLKLSSQAKIKLGKGFIKIPLMEISGRMTRQRLQQRKFCKHLVPAKILDYIQLNHLYSSKL</sequence>
<name>A0ABX8V7W8_9BACT</name>
<evidence type="ECO:0000256" key="5">
    <source>
        <dbReference type="ARBA" id="ARBA00022679"/>
    </source>
</evidence>
<comment type="catalytic activity">
    <reaction evidence="10 11">
        <text>nicotinate beta-D-ribonucleotide + ATP + H(+) = deamido-NAD(+) + diphosphate</text>
        <dbReference type="Rhea" id="RHEA:22860"/>
        <dbReference type="ChEBI" id="CHEBI:15378"/>
        <dbReference type="ChEBI" id="CHEBI:30616"/>
        <dbReference type="ChEBI" id="CHEBI:33019"/>
        <dbReference type="ChEBI" id="CHEBI:57502"/>
        <dbReference type="ChEBI" id="CHEBI:58437"/>
        <dbReference type="EC" id="2.7.7.18"/>
    </reaction>
</comment>
<keyword evidence="9 11" id="KW-0520">NAD</keyword>
<dbReference type="GO" id="GO:0004515">
    <property type="term" value="F:nicotinate-nucleotide adenylyltransferase activity"/>
    <property type="evidence" value="ECO:0007669"/>
    <property type="project" value="UniProtKB-EC"/>
</dbReference>
<dbReference type="EMBL" id="CP075587">
    <property type="protein sequence ID" value="QYF49120.1"/>
    <property type="molecule type" value="Genomic_DNA"/>
</dbReference>
<keyword evidence="14" id="KW-1185">Reference proteome</keyword>
<evidence type="ECO:0000256" key="11">
    <source>
        <dbReference type="HAMAP-Rule" id="MF_00244"/>
    </source>
</evidence>
<dbReference type="InterPro" id="IPR004821">
    <property type="entry name" value="Cyt_trans-like"/>
</dbReference>
<dbReference type="HAMAP" id="MF_00244">
    <property type="entry name" value="NaMN_adenylyltr"/>
    <property type="match status" value="1"/>
</dbReference>
<evidence type="ECO:0000256" key="7">
    <source>
        <dbReference type="ARBA" id="ARBA00022741"/>
    </source>
</evidence>
<gene>
    <name evidence="11" type="primary">nadD</name>
    <name evidence="13" type="ORF">RHABOEDO_001392</name>
</gene>
<keyword evidence="7 11" id="KW-0547">Nucleotide-binding</keyword>
<dbReference type="Pfam" id="PF01467">
    <property type="entry name" value="CTP_transf_like"/>
    <property type="match status" value="1"/>
</dbReference>
<dbReference type="InterPro" id="IPR005248">
    <property type="entry name" value="NadD/NMNAT"/>
</dbReference>
<dbReference type="PANTHER" id="PTHR39321">
    <property type="entry name" value="NICOTINATE-NUCLEOTIDE ADENYLYLTRANSFERASE-RELATED"/>
    <property type="match status" value="1"/>
</dbReference>
<dbReference type="SUPFAM" id="SSF52374">
    <property type="entry name" value="Nucleotidylyl transferase"/>
    <property type="match status" value="1"/>
</dbReference>
<dbReference type="PANTHER" id="PTHR39321:SF3">
    <property type="entry name" value="PHOSPHOPANTETHEINE ADENYLYLTRANSFERASE"/>
    <property type="match status" value="1"/>
</dbReference>
<evidence type="ECO:0000313" key="13">
    <source>
        <dbReference type="EMBL" id="QYF49120.1"/>
    </source>
</evidence>
<comment type="function">
    <text evidence="1 11">Catalyzes the reversible adenylation of nicotinate mononucleotide (NaMN) to nicotinic acid adenine dinucleotide (NaAD).</text>
</comment>
<dbReference type="Gene3D" id="3.40.50.620">
    <property type="entry name" value="HUPs"/>
    <property type="match status" value="1"/>
</dbReference>
<dbReference type="InterPro" id="IPR014729">
    <property type="entry name" value="Rossmann-like_a/b/a_fold"/>
</dbReference>
<evidence type="ECO:0000259" key="12">
    <source>
        <dbReference type="Pfam" id="PF01467"/>
    </source>
</evidence>
<evidence type="ECO:0000256" key="10">
    <source>
        <dbReference type="ARBA" id="ARBA00048721"/>
    </source>
</evidence>
<keyword evidence="5 11" id="KW-0808">Transferase</keyword>
<reference evidence="13 14" key="1">
    <citation type="journal article" date="2022" name="bioRxiv">
        <title>Ecology and evolution of chlamydial symbionts of arthropods.</title>
        <authorList>
            <person name="Halter T."/>
            <person name="Koestlbacher S."/>
            <person name="Collingro A."/>
            <person name="Sixt B.S."/>
            <person name="Toenshoff E.R."/>
            <person name="Hendrickx F."/>
            <person name="Kostanjsek R."/>
            <person name="Horn M."/>
        </authorList>
    </citation>
    <scope>NUCLEOTIDE SEQUENCE [LARGE SCALE GENOMIC DNA]</scope>
    <source>
        <strain evidence="13">W744xW776</strain>
    </source>
</reference>
<evidence type="ECO:0000256" key="6">
    <source>
        <dbReference type="ARBA" id="ARBA00022695"/>
    </source>
</evidence>
<dbReference type="EC" id="2.7.7.18" evidence="11"/>
<protein>
    <recommendedName>
        <fullName evidence="11">Probable nicotinate-nucleotide adenylyltransferase</fullName>
        <ecNumber evidence="11">2.7.7.18</ecNumber>
    </recommendedName>
    <alternativeName>
        <fullName evidence="11">Deamido-NAD(+) diphosphorylase</fullName>
    </alternativeName>
    <alternativeName>
        <fullName evidence="11">Deamido-NAD(+) pyrophosphorylase</fullName>
    </alternativeName>
    <alternativeName>
        <fullName evidence="11">Nicotinate mononucleotide adenylyltransferase</fullName>
        <shortName evidence="11">NaMN adenylyltransferase</shortName>
    </alternativeName>
</protein>
<evidence type="ECO:0000313" key="14">
    <source>
        <dbReference type="Proteomes" id="UP000826014"/>
    </source>
</evidence>
<organism evidence="13 14">
    <name type="scientific">Candidatus Rhabdochlamydia oedothoracis</name>
    <dbReference type="NCBI Taxonomy" id="2720720"/>
    <lineage>
        <taxon>Bacteria</taxon>
        <taxon>Pseudomonadati</taxon>
        <taxon>Chlamydiota</taxon>
        <taxon>Chlamydiia</taxon>
        <taxon>Parachlamydiales</taxon>
        <taxon>Candidatus Rhabdochlamydiaceae</taxon>
        <taxon>Candidatus Rhabdochlamydia</taxon>
    </lineage>
</organism>
<comment type="pathway">
    <text evidence="2 11">Cofactor biosynthesis; NAD(+) biosynthesis; deamido-NAD(+) from nicotinate D-ribonucleotide: step 1/1.</text>
</comment>
<keyword evidence="8 11" id="KW-0067">ATP-binding</keyword>
<evidence type="ECO:0000256" key="8">
    <source>
        <dbReference type="ARBA" id="ARBA00022840"/>
    </source>
</evidence>
<proteinExistence type="inferred from homology"/>
<feature type="domain" description="Cytidyltransferase-like" evidence="12">
    <location>
        <begin position="12"/>
        <end position="145"/>
    </location>
</feature>
<evidence type="ECO:0000256" key="4">
    <source>
        <dbReference type="ARBA" id="ARBA00022642"/>
    </source>
</evidence>
<evidence type="ECO:0000256" key="3">
    <source>
        <dbReference type="ARBA" id="ARBA00009014"/>
    </source>
</evidence>
<dbReference type="NCBIfam" id="TIGR00125">
    <property type="entry name" value="cyt_tran_rel"/>
    <property type="match status" value="1"/>
</dbReference>
<evidence type="ECO:0000256" key="9">
    <source>
        <dbReference type="ARBA" id="ARBA00023027"/>
    </source>
</evidence>
<dbReference type="CDD" id="cd02165">
    <property type="entry name" value="NMNAT"/>
    <property type="match status" value="1"/>
</dbReference>
<evidence type="ECO:0000256" key="1">
    <source>
        <dbReference type="ARBA" id="ARBA00002324"/>
    </source>
</evidence>